<dbReference type="PANTHER" id="PTHR45348:SF2">
    <property type="entry name" value="ZINC-TYPE ALCOHOL DEHYDROGENASE-LIKE PROTEIN C2E1P3.01"/>
    <property type="match status" value="1"/>
</dbReference>
<dbReference type="Gene3D" id="3.90.180.10">
    <property type="entry name" value="Medium-chain alcohol dehydrogenases, catalytic domain"/>
    <property type="match status" value="1"/>
</dbReference>
<dbReference type="Gene3D" id="3.40.50.720">
    <property type="entry name" value="NAD(P)-binding Rossmann-like Domain"/>
    <property type="match status" value="1"/>
</dbReference>
<dbReference type="CDD" id="cd08249">
    <property type="entry name" value="enoyl_reductase_like"/>
    <property type="match status" value="1"/>
</dbReference>
<dbReference type="InterPro" id="IPR047122">
    <property type="entry name" value="Trans-enoyl_RdTase-like"/>
</dbReference>
<feature type="domain" description="Enoyl reductase (ER)" evidence="3">
    <location>
        <begin position="7"/>
        <end position="351"/>
    </location>
</feature>
<dbReference type="InterPro" id="IPR020843">
    <property type="entry name" value="ER"/>
</dbReference>
<evidence type="ECO:0000259" key="3">
    <source>
        <dbReference type="SMART" id="SM00829"/>
    </source>
</evidence>
<dbReference type="Proteomes" id="UP000235672">
    <property type="component" value="Unassembled WGS sequence"/>
</dbReference>
<accession>A0A2J6PKI9</accession>
<dbReference type="InterPro" id="IPR013149">
    <property type="entry name" value="ADH-like_C"/>
</dbReference>
<name>A0A2J6PKI9_9HELO</name>
<dbReference type="EMBL" id="KZ613521">
    <property type="protein sequence ID" value="PMD14527.1"/>
    <property type="molecule type" value="Genomic_DNA"/>
</dbReference>
<proteinExistence type="inferred from homology"/>
<dbReference type="SUPFAM" id="SSF51735">
    <property type="entry name" value="NAD(P)-binding Rossmann-fold domains"/>
    <property type="match status" value="1"/>
</dbReference>
<keyword evidence="5" id="KW-1185">Reference proteome</keyword>
<organism evidence="4 5">
    <name type="scientific">Hyaloscypha hepaticicola</name>
    <dbReference type="NCBI Taxonomy" id="2082293"/>
    <lineage>
        <taxon>Eukaryota</taxon>
        <taxon>Fungi</taxon>
        <taxon>Dikarya</taxon>
        <taxon>Ascomycota</taxon>
        <taxon>Pezizomycotina</taxon>
        <taxon>Leotiomycetes</taxon>
        <taxon>Helotiales</taxon>
        <taxon>Hyaloscyphaceae</taxon>
        <taxon>Hyaloscypha</taxon>
    </lineage>
</organism>
<sequence>MTFTNRGVIKTAQFHASVAEIPIPTLRPEYILVRTIAVALNPTDWQTVDESLKEGTPYTLLGCDAAGIVVEVGSKVTKEWRVGDRIAGGAHGGNDLNPQDGTFAQYILLKGDIALRIPPNISFEEAATLPGGLGNTGLALYRHLGLPFPTLPIEEMKKDGRSVLIYGGSTATATMVVQFAKLSGLEVITTSSPHNFELLKSLGADHVFDYHGPDCGLKINALTQNNLSLILDTIATPATAEICAQAITSIPSPNNIYINLMDIPFPRPDVKNVFFLGYTVSGEMFEIEGQVWEADLVDFELTKRMMVLGERLVGDGVIRAHPARVEKGGLEGILNGMQMLKEHKVSGAKLVYRIGEVR</sequence>
<gene>
    <name evidence="4" type="ORF">NA56DRAFT_635903</name>
</gene>
<dbReference type="GO" id="GO:0016651">
    <property type="term" value="F:oxidoreductase activity, acting on NAD(P)H"/>
    <property type="evidence" value="ECO:0007669"/>
    <property type="project" value="InterPro"/>
</dbReference>
<evidence type="ECO:0000313" key="4">
    <source>
        <dbReference type="EMBL" id="PMD14527.1"/>
    </source>
</evidence>
<evidence type="ECO:0000313" key="5">
    <source>
        <dbReference type="Proteomes" id="UP000235672"/>
    </source>
</evidence>
<dbReference type="InterPro" id="IPR036291">
    <property type="entry name" value="NAD(P)-bd_dom_sf"/>
</dbReference>
<dbReference type="AlphaFoldDB" id="A0A2J6PKI9"/>
<evidence type="ECO:0000256" key="1">
    <source>
        <dbReference type="ARBA" id="ARBA00008072"/>
    </source>
</evidence>
<dbReference type="Pfam" id="PF00107">
    <property type="entry name" value="ADH_zinc_N"/>
    <property type="match status" value="1"/>
</dbReference>
<dbReference type="InterPro" id="IPR013154">
    <property type="entry name" value="ADH-like_N"/>
</dbReference>
<keyword evidence="2" id="KW-0560">Oxidoreductase</keyword>
<dbReference type="SUPFAM" id="SSF50129">
    <property type="entry name" value="GroES-like"/>
    <property type="match status" value="1"/>
</dbReference>
<evidence type="ECO:0000256" key="2">
    <source>
        <dbReference type="ARBA" id="ARBA00023002"/>
    </source>
</evidence>
<dbReference type="InterPro" id="IPR011032">
    <property type="entry name" value="GroES-like_sf"/>
</dbReference>
<protein>
    <submittedName>
        <fullName evidence="4">Zinc-binding oxidoreductase</fullName>
    </submittedName>
</protein>
<reference evidence="4 5" key="1">
    <citation type="submission" date="2016-05" db="EMBL/GenBank/DDBJ databases">
        <title>A degradative enzymes factory behind the ericoid mycorrhizal symbiosis.</title>
        <authorList>
            <consortium name="DOE Joint Genome Institute"/>
            <person name="Martino E."/>
            <person name="Morin E."/>
            <person name="Grelet G."/>
            <person name="Kuo A."/>
            <person name="Kohler A."/>
            <person name="Daghino S."/>
            <person name="Barry K."/>
            <person name="Choi C."/>
            <person name="Cichocki N."/>
            <person name="Clum A."/>
            <person name="Copeland A."/>
            <person name="Hainaut M."/>
            <person name="Haridas S."/>
            <person name="Labutti K."/>
            <person name="Lindquist E."/>
            <person name="Lipzen A."/>
            <person name="Khouja H.-R."/>
            <person name="Murat C."/>
            <person name="Ohm R."/>
            <person name="Olson A."/>
            <person name="Spatafora J."/>
            <person name="Veneault-Fourrey C."/>
            <person name="Henrissat B."/>
            <person name="Grigoriev I."/>
            <person name="Martin F."/>
            <person name="Perotto S."/>
        </authorList>
    </citation>
    <scope>NUCLEOTIDE SEQUENCE [LARGE SCALE GENOMIC DNA]</scope>
    <source>
        <strain evidence="4 5">UAMH 7357</strain>
    </source>
</reference>
<dbReference type="OrthoDB" id="48317at2759"/>
<dbReference type="SMART" id="SM00829">
    <property type="entry name" value="PKS_ER"/>
    <property type="match status" value="1"/>
</dbReference>
<dbReference type="Pfam" id="PF08240">
    <property type="entry name" value="ADH_N"/>
    <property type="match status" value="1"/>
</dbReference>
<dbReference type="STRING" id="1745343.A0A2J6PKI9"/>
<dbReference type="PANTHER" id="PTHR45348">
    <property type="entry name" value="HYPOTHETICAL OXIDOREDUCTASE (EUROFUNG)"/>
    <property type="match status" value="1"/>
</dbReference>
<comment type="similarity">
    <text evidence="1">Belongs to the zinc-containing alcohol dehydrogenase family.</text>
</comment>